<dbReference type="GO" id="GO:0008113">
    <property type="term" value="F:peptide-methionine (S)-S-oxide reductase activity"/>
    <property type="evidence" value="ECO:0007669"/>
    <property type="project" value="UniProtKB-EC"/>
</dbReference>
<sequence>MWSWLTKVGSEAISKLTLRSAGMASASSTFAEPDIATEKATFGMGCFWAPEPIFGSKKGVVRTKVGYTGGKKENPTYYSMGDHTEAIQIEYDPSQTDYKTLLDIFWTTHDPTSRHKTQYKSAIWYHNDEQEKLAKETKAARQAEHRSPIVTDIEKFERFYDAEDYHQKYHLREHSRFYDSLKLTDPQLIKSHLATRIHGYMYGYGTAQEFAEESSKWGLSQEQLDYIKKNMARPRAIHCGL</sequence>
<dbReference type="InterPro" id="IPR036509">
    <property type="entry name" value="Met_Sox_Rdtase_MsrA_sf"/>
</dbReference>
<dbReference type="Proteomes" id="UP000186922">
    <property type="component" value="Unassembled WGS sequence"/>
</dbReference>
<reference evidence="7 8" key="1">
    <citation type="journal article" date="2016" name="Nat. Commun.">
        <title>Extremotolerant tardigrade genome and improved radiotolerance of human cultured cells by tardigrade-unique protein.</title>
        <authorList>
            <person name="Hashimoto T."/>
            <person name="Horikawa D.D."/>
            <person name="Saito Y."/>
            <person name="Kuwahara H."/>
            <person name="Kozuka-Hata H."/>
            <person name="Shin-I T."/>
            <person name="Minakuchi Y."/>
            <person name="Ohishi K."/>
            <person name="Motoyama A."/>
            <person name="Aizu T."/>
            <person name="Enomoto A."/>
            <person name="Kondo K."/>
            <person name="Tanaka S."/>
            <person name="Hara Y."/>
            <person name="Koshikawa S."/>
            <person name="Sagara H."/>
            <person name="Miura T."/>
            <person name="Yokobori S."/>
            <person name="Miyagawa K."/>
            <person name="Suzuki Y."/>
            <person name="Kubo T."/>
            <person name="Oyama M."/>
            <person name="Kohara Y."/>
            <person name="Fujiyama A."/>
            <person name="Arakawa K."/>
            <person name="Katayama T."/>
            <person name="Toyoda A."/>
            <person name="Kunieda T."/>
        </authorList>
    </citation>
    <scope>NUCLEOTIDE SEQUENCE [LARGE SCALE GENOMIC DNA]</scope>
    <source>
        <strain evidence="7 8">YOKOZUNA-1</strain>
    </source>
</reference>
<dbReference type="EMBL" id="BDGG01000003">
    <property type="protein sequence ID" value="GAU96299.1"/>
    <property type="molecule type" value="Genomic_DNA"/>
</dbReference>
<accession>A0A1D1V3E3</accession>
<keyword evidence="3" id="KW-0560">Oxidoreductase</keyword>
<dbReference type="OrthoDB" id="77405at2759"/>
<evidence type="ECO:0000259" key="5">
    <source>
        <dbReference type="Pfam" id="PF01625"/>
    </source>
</evidence>
<dbReference type="AlphaFoldDB" id="A0A1D1V3E3"/>
<keyword evidence="8" id="KW-1185">Reference proteome</keyword>
<dbReference type="HAMAP" id="MF_01401">
    <property type="entry name" value="MsrA"/>
    <property type="match status" value="1"/>
</dbReference>
<gene>
    <name evidence="7" type="primary">RvY_07763-1</name>
    <name evidence="7" type="synonym">RvY_07763.1</name>
    <name evidence="7" type="ORF">RvY_07763</name>
</gene>
<dbReference type="Gene3D" id="3.30.1060.10">
    <property type="entry name" value="Peptide methionine sulphoxide reductase MsrA"/>
    <property type="match status" value="1"/>
</dbReference>
<dbReference type="FunFam" id="3.30.1060.10:FF:000004">
    <property type="entry name" value="Peptide methionine sulfoxide reductase A5"/>
    <property type="match status" value="1"/>
</dbReference>
<proteinExistence type="inferred from homology"/>
<dbReference type="PANTHER" id="PTHR43774:SF1">
    <property type="entry name" value="PEPTIDE METHIONINE SULFOXIDE REDUCTASE MSRA 2"/>
    <property type="match status" value="1"/>
</dbReference>
<name>A0A1D1V3E3_RAMVA</name>
<evidence type="ECO:0000256" key="3">
    <source>
        <dbReference type="ARBA" id="ARBA00023002"/>
    </source>
</evidence>
<comment type="similarity">
    <text evidence="1">Belongs to the MsrA Met sulfoxide reductase family.</text>
</comment>
<evidence type="ECO:0000256" key="4">
    <source>
        <dbReference type="ARBA" id="ARBA00030643"/>
    </source>
</evidence>
<dbReference type="SUPFAM" id="SSF55068">
    <property type="entry name" value="Peptide methionine sulfoxide reductase"/>
    <property type="match status" value="1"/>
</dbReference>
<dbReference type="Pfam" id="PF01625">
    <property type="entry name" value="PMSR"/>
    <property type="match status" value="1"/>
</dbReference>
<comment type="caution">
    <text evidence="7">The sequence shown here is derived from an EMBL/GenBank/DDBJ whole genome shotgun (WGS) entry which is preliminary data.</text>
</comment>
<protein>
    <recommendedName>
        <fullName evidence="2">peptide-methionine (S)-S-oxide reductase</fullName>
        <ecNumber evidence="2">1.8.4.11</ecNumber>
    </recommendedName>
    <alternativeName>
        <fullName evidence="4">Peptide-methionine (S)-S-oxide reductase</fullName>
    </alternativeName>
</protein>
<dbReference type="EC" id="1.8.4.11" evidence="2"/>
<dbReference type="NCBIfam" id="TIGR00401">
    <property type="entry name" value="msrA"/>
    <property type="match status" value="1"/>
</dbReference>
<dbReference type="Pfam" id="PF20939">
    <property type="entry name" value="MsrA_helical"/>
    <property type="match status" value="1"/>
</dbReference>
<feature type="domain" description="Peptide methionine sulphoxide reductase MsrA" evidence="5">
    <location>
        <begin position="39"/>
        <end position="178"/>
    </location>
</feature>
<dbReference type="InterPro" id="IPR002569">
    <property type="entry name" value="Met_Sox_Rdtase_MsrA_dom"/>
</dbReference>
<feature type="domain" description="Selenoprotein methionine sulfoxide reductase A helical" evidence="6">
    <location>
        <begin position="183"/>
        <end position="228"/>
    </location>
</feature>
<evidence type="ECO:0000256" key="2">
    <source>
        <dbReference type="ARBA" id="ARBA00012502"/>
    </source>
</evidence>
<evidence type="ECO:0000313" key="8">
    <source>
        <dbReference type="Proteomes" id="UP000186922"/>
    </source>
</evidence>
<organism evidence="7 8">
    <name type="scientific">Ramazzottius varieornatus</name>
    <name type="common">Water bear</name>
    <name type="synonym">Tardigrade</name>
    <dbReference type="NCBI Taxonomy" id="947166"/>
    <lineage>
        <taxon>Eukaryota</taxon>
        <taxon>Metazoa</taxon>
        <taxon>Ecdysozoa</taxon>
        <taxon>Tardigrada</taxon>
        <taxon>Eutardigrada</taxon>
        <taxon>Parachela</taxon>
        <taxon>Hypsibioidea</taxon>
        <taxon>Ramazzottiidae</taxon>
        <taxon>Ramazzottius</taxon>
    </lineage>
</organism>
<evidence type="ECO:0000313" key="7">
    <source>
        <dbReference type="EMBL" id="GAU96299.1"/>
    </source>
</evidence>
<dbReference type="STRING" id="947166.A0A1D1V3E3"/>
<dbReference type="PANTHER" id="PTHR43774">
    <property type="entry name" value="PEPTIDE METHIONINE SULFOXIDE REDUCTASE"/>
    <property type="match status" value="1"/>
</dbReference>
<evidence type="ECO:0000256" key="1">
    <source>
        <dbReference type="ARBA" id="ARBA00005591"/>
    </source>
</evidence>
<evidence type="ECO:0000259" key="6">
    <source>
        <dbReference type="Pfam" id="PF20939"/>
    </source>
</evidence>
<dbReference type="InterPro" id="IPR049006">
    <property type="entry name" value="MsrA_helical"/>
</dbReference>